<feature type="chain" id="PRO_5003604568" evidence="1">
    <location>
        <begin position="22"/>
        <end position="518"/>
    </location>
</feature>
<keyword evidence="1" id="KW-0732">Signal</keyword>
<feature type="signal peptide" evidence="1">
    <location>
        <begin position="1"/>
        <end position="21"/>
    </location>
</feature>
<dbReference type="KEGG" id="sgn:SGRA_0865"/>
<protein>
    <submittedName>
        <fullName evidence="3">Conserved repeat domain protein</fullName>
    </submittedName>
</protein>
<accession>H6L2E3</accession>
<dbReference type="STRING" id="984262.SGRA_0865"/>
<dbReference type="Proteomes" id="UP000007519">
    <property type="component" value="Chromosome"/>
</dbReference>
<dbReference type="GO" id="GO:0008237">
    <property type="term" value="F:metallopeptidase activity"/>
    <property type="evidence" value="ECO:0007669"/>
    <property type="project" value="InterPro"/>
</dbReference>
<evidence type="ECO:0000259" key="2">
    <source>
        <dbReference type="Pfam" id="PF18962"/>
    </source>
</evidence>
<evidence type="ECO:0000313" key="4">
    <source>
        <dbReference type="Proteomes" id="UP000007519"/>
    </source>
</evidence>
<dbReference type="EMBL" id="CP002831">
    <property type="protein sequence ID" value="AFC23601.1"/>
    <property type="molecule type" value="Genomic_DNA"/>
</dbReference>
<dbReference type="NCBIfam" id="TIGR04183">
    <property type="entry name" value="Por_Secre_tail"/>
    <property type="match status" value="1"/>
</dbReference>
<dbReference type="SUPFAM" id="SSF55486">
    <property type="entry name" value="Metalloproteases ('zincins'), catalytic domain"/>
    <property type="match status" value="1"/>
</dbReference>
<dbReference type="AlphaFoldDB" id="H6L2E3"/>
<dbReference type="Pfam" id="PF18962">
    <property type="entry name" value="Por_Secre_tail"/>
    <property type="match status" value="1"/>
</dbReference>
<proteinExistence type="predicted"/>
<gene>
    <name evidence="3" type="ordered locus">SGRA_0865</name>
</gene>
<dbReference type="RefSeq" id="WP_015691252.1">
    <property type="nucleotide sequence ID" value="NC_016940.1"/>
</dbReference>
<name>H6L2E3_SAPGL</name>
<dbReference type="OrthoDB" id="1041092at2"/>
<dbReference type="Gene3D" id="3.40.390.10">
    <property type="entry name" value="Collagenase (Catalytic Domain)"/>
    <property type="match status" value="1"/>
</dbReference>
<feature type="domain" description="Secretion system C-terminal sorting" evidence="2">
    <location>
        <begin position="438"/>
        <end position="509"/>
    </location>
</feature>
<keyword evidence="4" id="KW-1185">Reference proteome</keyword>
<sequence length="518" mass="57560">MFRLYQFFTAFILLAPALLWAQQASHLNCGTSHEAQAIGLERLAENRRMAPQLLADWQQQLQSRNSFDSTVYVPIVFHRVSRGDGTGAATYQQLHDNLCAINAFYADMNVVFYIHEINEIASTQLYVNQDNTADYVRSLHKRNGYVNIYVGGPYQQGTSYGAYYAPNFDWIFAWNNQISGGTTLAHELGHYFTLAHTFYGWEGMEYSSASVGNKAPEMGSNGRPVEKVIRGQTGENCQWAADGFCDTPPDYASGGGGCSFTETWRDPDSVLITPSSNTPLINNHMSYFSCRTSFTDQQKEAIMLDMISRGQHYNAAPAVLTADGTPSLSFPEDGGLIPNVDQGVELRWQAANAAHAYWVVVEKVTPNTCIPTGQTQEFMVQGTYLWLDLEPGQYYRWSVRAMGAENPCNYNASPWACFRTEAWTTAVAATEQLASAKLWPNPQAAGQELILSLETAQSQKASLDIYNNLGQRVSSQSLSLAAGEQLLRIGTQDLPAGHYWLNLQMQGENKQLPFVLVD</sequence>
<dbReference type="InterPro" id="IPR024079">
    <property type="entry name" value="MetalloPept_cat_dom_sf"/>
</dbReference>
<organism evidence="3 4">
    <name type="scientific">Saprospira grandis (strain Lewin)</name>
    <dbReference type="NCBI Taxonomy" id="984262"/>
    <lineage>
        <taxon>Bacteria</taxon>
        <taxon>Pseudomonadati</taxon>
        <taxon>Bacteroidota</taxon>
        <taxon>Saprospiria</taxon>
        <taxon>Saprospirales</taxon>
        <taxon>Saprospiraceae</taxon>
        <taxon>Saprospira</taxon>
    </lineage>
</organism>
<dbReference type="HOGENOM" id="CLU_576036_0_0_10"/>
<dbReference type="eggNOG" id="COG1361">
    <property type="taxonomic scope" value="Bacteria"/>
</dbReference>
<reference evidence="3 4" key="1">
    <citation type="journal article" date="2012" name="Stand. Genomic Sci.">
        <title>Complete genome sequencing and analysis of Saprospira grandis str. Lewin, a predatory marine bacterium.</title>
        <authorList>
            <person name="Saw J.H."/>
            <person name="Yuryev A."/>
            <person name="Kanbe M."/>
            <person name="Hou S."/>
            <person name="Young A.G."/>
            <person name="Aizawa S."/>
            <person name="Alam M."/>
        </authorList>
    </citation>
    <scope>NUCLEOTIDE SEQUENCE [LARGE SCALE GENOMIC DNA]</scope>
    <source>
        <strain evidence="3 4">Lewin</strain>
    </source>
</reference>
<evidence type="ECO:0000256" key="1">
    <source>
        <dbReference type="SAM" id="SignalP"/>
    </source>
</evidence>
<dbReference type="InterPro" id="IPR026444">
    <property type="entry name" value="Secre_tail"/>
</dbReference>
<evidence type="ECO:0000313" key="3">
    <source>
        <dbReference type="EMBL" id="AFC23601.1"/>
    </source>
</evidence>